<feature type="domain" description="AB hydrolase-1" evidence="3">
    <location>
        <begin position="56"/>
        <end position="279"/>
    </location>
</feature>
<dbReference type="PANTHER" id="PTHR22946">
    <property type="entry name" value="DIENELACTONE HYDROLASE DOMAIN-CONTAINING PROTEIN-RELATED"/>
    <property type="match status" value="1"/>
</dbReference>
<evidence type="ECO:0000256" key="2">
    <source>
        <dbReference type="ARBA" id="ARBA00038115"/>
    </source>
</evidence>
<dbReference type="Proteomes" id="UP001221142">
    <property type="component" value="Unassembled WGS sequence"/>
</dbReference>
<dbReference type="InterPro" id="IPR000073">
    <property type="entry name" value="AB_hydrolase_1"/>
</dbReference>
<evidence type="ECO:0000313" key="4">
    <source>
        <dbReference type="EMBL" id="KAJ7638212.1"/>
    </source>
</evidence>
<name>A0AAD7C3S1_9AGAR</name>
<protein>
    <submittedName>
        <fullName evidence="4">Alpha/Beta hydrolase protein</fullName>
    </submittedName>
</protein>
<organism evidence="4 5">
    <name type="scientific">Roridomyces roridus</name>
    <dbReference type="NCBI Taxonomy" id="1738132"/>
    <lineage>
        <taxon>Eukaryota</taxon>
        <taxon>Fungi</taxon>
        <taxon>Dikarya</taxon>
        <taxon>Basidiomycota</taxon>
        <taxon>Agaricomycotina</taxon>
        <taxon>Agaricomycetes</taxon>
        <taxon>Agaricomycetidae</taxon>
        <taxon>Agaricales</taxon>
        <taxon>Marasmiineae</taxon>
        <taxon>Mycenaceae</taxon>
        <taxon>Roridomyces</taxon>
    </lineage>
</organism>
<reference evidence="4" key="1">
    <citation type="submission" date="2023-03" db="EMBL/GenBank/DDBJ databases">
        <title>Massive genome expansion in bonnet fungi (Mycena s.s.) driven by repeated elements and novel gene families across ecological guilds.</title>
        <authorList>
            <consortium name="Lawrence Berkeley National Laboratory"/>
            <person name="Harder C.B."/>
            <person name="Miyauchi S."/>
            <person name="Viragh M."/>
            <person name="Kuo A."/>
            <person name="Thoen E."/>
            <person name="Andreopoulos B."/>
            <person name="Lu D."/>
            <person name="Skrede I."/>
            <person name="Drula E."/>
            <person name="Henrissat B."/>
            <person name="Morin E."/>
            <person name="Kohler A."/>
            <person name="Barry K."/>
            <person name="LaButti K."/>
            <person name="Morin E."/>
            <person name="Salamov A."/>
            <person name="Lipzen A."/>
            <person name="Mereny Z."/>
            <person name="Hegedus B."/>
            <person name="Baldrian P."/>
            <person name="Stursova M."/>
            <person name="Weitz H."/>
            <person name="Taylor A."/>
            <person name="Grigoriev I.V."/>
            <person name="Nagy L.G."/>
            <person name="Martin F."/>
            <person name="Kauserud H."/>
        </authorList>
    </citation>
    <scope>NUCLEOTIDE SEQUENCE</scope>
    <source>
        <strain evidence="4">9284</strain>
    </source>
</reference>
<dbReference type="EMBL" id="JARKIF010000005">
    <property type="protein sequence ID" value="KAJ7638212.1"/>
    <property type="molecule type" value="Genomic_DNA"/>
</dbReference>
<keyword evidence="5" id="KW-1185">Reference proteome</keyword>
<dbReference type="InterPro" id="IPR029058">
    <property type="entry name" value="AB_hydrolase_fold"/>
</dbReference>
<proteinExistence type="inferred from homology"/>
<dbReference type="GO" id="GO:0016788">
    <property type="term" value="F:hydrolase activity, acting on ester bonds"/>
    <property type="evidence" value="ECO:0007669"/>
    <property type="project" value="UniProtKB-ARBA"/>
</dbReference>
<dbReference type="InterPro" id="IPR050261">
    <property type="entry name" value="FrsA_esterase"/>
</dbReference>
<comment type="caution">
    <text evidence="4">The sequence shown here is derived from an EMBL/GenBank/DDBJ whole genome shotgun (WGS) entry which is preliminary data.</text>
</comment>
<evidence type="ECO:0000256" key="1">
    <source>
        <dbReference type="ARBA" id="ARBA00022801"/>
    </source>
</evidence>
<evidence type="ECO:0000313" key="5">
    <source>
        <dbReference type="Proteomes" id="UP001221142"/>
    </source>
</evidence>
<dbReference type="Gene3D" id="3.40.50.1820">
    <property type="entry name" value="alpha/beta hydrolase"/>
    <property type="match status" value="1"/>
</dbReference>
<sequence>MAGFTRETLKVPSFEDGVALDVWFFKPTGPGPFPVVVAGHGMTVIKDAGMAAFGKRWALDADYASLIFDYRYFGASDGEPRNFVSLSNQRQDFESIIRWVRQQPDLFLSSKIVLMGSAMSALIVTQLALDEEGLAGVMAHSPMLDGYDTVMAAGFNPRLLFWATVDRVRGNLGLSPTFIRAVGRPTEFALLNSPSSHPGFTAMFAQGETPFEKAPNLINPRVIFEFMSARPGRQLGRARCPVLLVAAKEDDNIPPRVAAEIARQTNEKVAVVELACGHFDIMEGGKGYDANIKAQIDFLRRLNH</sequence>
<dbReference type="Pfam" id="PF12697">
    <property type="entry name" value="Abhydrolase_6"/>
    <property type="match status" value="1"/>
</dbReference>
<gene>
    <name evidence="4" type="ORF">FB45DRAFT_826561</name>
</gene>
<comment type="similarity">
    <text evidence="2">Belongs to the AB hydrolase superfamily. FUS2 hydrolase family.</text>
</comment>
<dbReference type="PANTHER" id="PTHR22946:SF9">
    <property type="entry name" value="POLYKETIDE TRANSFERASE AF380"/>
    <property type="match status" value="1"/>
</dbReference>
<dbReference type="SUPFAM" id="SSF53474">
    <property type="entry name" value="alpha/beta-Hydrolases"/>
    <property type="match status" value="1"/>
</dbReference>
<keyword evidence="1 4" id="KW-0378">Hydrolase</keyword>
<evidence type="ECO:0000259" key="3">
    <source>
        <dbReference type="Pfam" id="PF12697"/>
    </source>
</evidence>
<dbReference type="AlphaFoldDB" id="A0AAD7C3S1"/>
<accession>A0AAD7C3S1</accession>